<gene>
    <name evidence="1" type="ORF">Dsi01nite_066100</name>
</gene>
<dbReference type="InterPro" id="IPR016630">
    <property type="entry name" value="UCP015278"/>
</dbReference>
<name>A0A919PR09_9ACTN</name>
<evidence type="ECO:0000313" key="2">
    <source>
        <dbReference type="Proteomes" id="UP000660611"/>
    </source>
</evidence>
<reference evidence="1" key="1">
    <citation type="submission" date="2021-01" db="EMBL/GenBank/DDBJ databases">
        <title>Whole genome shotgun sequence of Dactylosporangium siamense NBRC 106093.</title>
        <authorList>
            <person name="Komaki H."/>
            <person name="Tamura T."/>
        </authorList>
    </citation>
    <scope>NUCLEOTIDE SEQUENCE</scope>
    <source>
        <strain evidence="1">NBRC 106093</strain>
    </source>
</reference>
<proteinExistence type="predicted"/>
<accession>A0A919PR09</accession>
<dbReference type="EMBL" id="BONQ01000106">
    <property type="protein sequence ID" value="GIG48569.1"/>
    <property type="molecule type" value="Genomic_DNA"/>
</dbReference>
<dbReference type="Pfam" id="PF10004">
    <property type="entry name" value="DUF2247"/>
    <property type="match status" value="1"/>
</dbReference>
<evidence type="ECO:0000313" key="1">
    <source>
        <dbReference type="EMBL" id="GIG48569.1"/>
    </source>
</evidence>
<dbReference type="Proteomes" id="UP000660611">
    <property type="component" value="Unassembled WGS sequence"/>
</dbReference>
<evidence type="ECO:0008006" key="3">
    <source>
        <dbReference type="Google" id="ProtNLM"/>
    </source>
</evidence>
<sequence length="162" mass="18050">MHVSIRAAFINDRVMLRPGELVDGYRRGWLRDADVVALALAASSAGAALPPAAEELALLLATDLERVGDLVEQLAGQLPGEPDPGAVWTFLALAWLYEHRDRYTEPLAVLELLYDDLDHPPEMDPFIRFMPGKPVGDAGLLRRWAEHCAAEGERYRHRDGRQ</sequence>
<organism evidence="1 2">
    <name type="scientific">Dactylosporangium siamense</name>
    <dbReference type="NCBI Taxonomy" id="685454"/>
    <lineage>
        <taxon>Bacteria</taxon>
        <taxon>Bacillati</taxon>
        <taxon>Actinomycetota</taxon>
        <taxon>Actinomycetes</taxon>
        <taxon>Micromonosporales</taxon>
        <taxon>Micromonosporaceae</taxon>
        <taxon>Dactylosporangium</taxon>
    </lineage>
</organism>
<protein>
    <recommendedName>
        <fullName evidence="3">DUF2247 family protein</fullName>
    </recommendedName>
</protein>
<dbReference type="AlphaFoldDB" id="A0A919PR09"/>
<keyword evidence="2" id="KW-1185">Reference proteome</keyword>
<comment type="caution">
    <text evidence="1">The sequence shown here is derived from an EMBL/GenBank/DDBJ whole genome shotgun (WGS) entry which is preliminary data.</text>
</comment>